<sequence>MNTIVDMMRYRVEFSPNLEALVCGSKRYSYQEFNHRVNQLTHFLMESKVQKGDRVAVLCRNSHLFPIIVLAIIKAGAITVPLNWRLNPLELEYILKNSQPKLLFYDDDLDSKLSAARESGLIFNTIRAGSNMDAHPSFEALLLNRPTTEPDVSIVENDPAAIIYTSGTTGLPKGVILSHGNWFFSIGATTNALDWRYGDRYLAVSPLFHVSGMMVMLSAILQGMTMVIMSDFNTSNIWEMIEAERITTMFAPPTTLIYLLAEIIQSEKEFHSLRTLASGAAKVPNKLIEQFYQLGYDVIQGYGCTEVASCFTVWSPKMGFDKCGSVGKPILQAKVRIVDPETHQDLPAGEVGEIVLGGPQIFQGYWNNPEATEQVKRNGWLFTGDAGKLDEDGFLYVVDRYKDMIICGGTNIYPAQVEPVILELDEVQEVALIGVPDEIWGELARAYVVKTPGASLTEEDILNHCHQKLANYKVAEVVFVEALPKNSMGKVLKRVLREQAMKELEEQK</sequence>
<dbReference type="EMBL" id="JACEIQ010000019">
    <property type="protein sequence ID" value="MBA4495783.1"/>
    <property type="molecule type" value="Genomic_DNA"/>
</dbReference>
<evidence type="ECO:0000259" key="5">
    <source>
        <dbReference type="Pfam" id="PF13193"/>
    </source>
</evidence>
<reference evidence="6 7" key="1">
    <citation type="submission" date="2020-07" db="EMBL/GenBank/DDBJ databases">
        <authorList>
            <person name="Feng H."/>
        </authorList>
    </citation>
    <scope>NUCLEOTIDE SEQUENCE [LARGE SCALE GENOMIC DNA]</scope>
    <source>
        <strain evidence="7">s-10</strain>
    </source>
</reference>
<gene>
    <name evidence="6" type="ORF">H1191_15940</name>
</gene>
<keyword evidence="2 6" id="KW-0436">Ligase</keyword>
<keyword evidence="3" id="KW-0472">Membrane</keyword>
<dbReference type="RefSeq" id="WP_181753614.1">
    <property type="nucleotide sequence ID" value="NZ_JACEIQ010000019.1"/>
</dbReference>
<dbReference type="Pfam" id="PF13193">
    <property type="entry name" value="AMP-binding_C"/>
    <property type="match status" value="1"/>
</dbReference>
<evidence type="ECO:0000256" key="2">
    <source>
        <dbReference type="ARBA" id="ARBA00022598"/>
    </source>
</evidence>
<dbReference type="InterPro" id="IPR042099">
    <property type="entry name" value="ANL_N_sf"/>
</dbReference>
<protein>
    <submittedName>
        <fullName evidence="6">Long-chain-fatty-acid--CoA ligase</fullName>
    </submittedName>
</protein>
<dbReference type="InterPro" id="IPR045851">
    <property type="entry name" value="AMP-bd_C_sf"/>
</dbReference>
<proteinExistence type="inferred from homology"/>
<dbReference type="Pfam" id="PF00501">
    <property type="entry name" value="AMP-binding"/>
    <property type="match status" value="1"/>
</dbReference>
<dbReference type="Gene3D" id="3.40.50.12780">
    <property type="entry name" value="N-terminal domain of ligase-like"/>
    <property type="match status" value="1"/>
</dbReference>
<evidence type="ECO:0000256" key="1">
    <source>
        <dbReference type="ARBA" id="ARBA00006432"/>
    </source>
</evidence>
<dbReference type="InterPro" id="IPR050237">
    <property type="entry name" value="ATP-dep_AMP-bd_enzyme"/>
</dbReference>
<keyword evidence="7" id="KW-1185">Reference proteome</keyword>
<feature type="transmembrane region" description="Helical" evidence="3">
    <location>
        <begin position="201"/>
        <end position="221"/>
    </location>
</feature>
<dbReference type="AlphaFoldDB" id="A0A7W2AAD7"/>
<dbReference type="InterPro" id="IPR000873">
    <property type="entry name" value="AMP-dep_synth/lig_dom"/>
</dbReference>
<evidence type="ECO:0000313" key="6">
    <source>
        <dbReference type="EMBL" id="MBA4495783.1"/>
    </source>
</evidence>
<evidence type="ECO:0000256" key="3">
    <source>
        <dbReference type="SAM" id="Phobius"/>
    </source>
</evidence>
<accession>A0A7W2AAD7</accession>
<dbReference type="NCBIfam" id="NF004837">
    <property type="entry name" value="PRK06187.1"/>
    <property type="match status" value="1"/>
</dbReference>
<dbReference type="FunFam" id="3.30.300.30:FF:000008">
    <property type="entry name" value="2,3-dihydroxybenzoate-AMP ligase"/>
    <property type="match status" value="1"/>
</dbReference>
<dbReference type="PANTHER" id="PTHR43767:SF1">
    <property type="entry name" value="NONRIBOSOMAL PEPTIDE SYNTHASE PES1 (EUROFUNG)-RELATED"/>
    <property type="match status" value="1"/>
</dbReference>
<dbReference type="Gene3D" id="3.30.300.30">
    <property type="match status" value="1"/>
</dbReference>
<dbReference type="GO" id="GO:0016878">
    <property type="term" value="F:acid-thiol ligase activity"/>
    <property type="evidence" value="ECO:0007669"/>
    <property type="project" value="UniProtKB-ARBA"/>
</dbReference>
<comment type="caution">
    <text evidence="6">The sequence shown here is derived from an EMBL/GenBank/DDBJ whole genome shotgun (WGS) entry which is preliminary data.</text>
</comment>
<organism evidence="6 7">
    <name type="scientific">Paenactinomyces guangxiensis</name>
    <dbReference type="NCBI Taxonomy" id="1490290"/>
    <lineage>
        <taxon>Bacteria</taxon>
        <taxon>Bacillati</taxon>
        <taxon>Bacillota</taxon>
        <taxon>Bacilli</taxon>
        <taxon>Bacillales</taxon>
        <taxon>Thermoactinomycetaceae</taxon>
        <taxon>Paenactinomyces</taxon>
    </lineage>
</organism>
<feature type="domain" description="AMP-dependent synthetase/ligase" evidence="4">
    <location>
        <begin position="12"/>
        <end position="366"/>
    </location>
</feature>
<keyword evidence="3" id="KW-1133">Transmembrane helix</keyword>
<comment type="similarity">
    <text evidence="1">Belongs to the ATP-dependent AMP-binding enzyme family.</text>
</comment>
<evidence type="ECO:0000313" key="7">
    <source>
        <dbReference type="Proteomes" id="UP000535491"/>
    </source>
</evidence>
<evidence type="ECO:0000259" key="4">
    <source>
        <dbReference type="Pfam" id="PF00501"/>
    </source>
</evidence>
<dbReference type="Proteomes" id="UP000535491">
    <property type="component" value="Unassembled WGS sequence"/>
</dbReference>
<dbReference type="InterPro" id="IPR025110">
    <property type="entry name" value="AMP-bd_C"/>
</dbReference>
<dbReference type="InterPro" id="IPR020845">
    <property type="entry name" value="AMP-binding_CS"/>
</dbReference>
<dbReference type="PANTHER" id="PTHR43767">
    <property type="entry name" value="LONG-CHAIN-FATTY-ACID--COA LIGASE"/>
    <property type="match status" value="1"/>
</dbReference>
<keyword evidence="3" id="KW-0812">Transmembrane</keyword>
<name>A0A7W2AAD7_9BACL</name>
<dbReference type="SUPFAM" id="SSF56801">
    <property type="entry name" value="Acetyl-CoA synthetase-like"/>
    <property type="match status" value="1"/>
</dbReference>
<feature type="domain" description="AMP-binding enzyme C-terminal" evidence="5">
    <location>
        <begin position="417"/>
        <end position="490"/>
    </location>
</feature>
<dbReference type="PROSITE" id="PS00455">
    <property type="entry name" value="AMP_BINDING"/>
    <property type="match status" value="1"/>
</dbReference>